<name>A0A382PXE2_9ZZZZ</name>
<gene>
    <name evidence="1" type="ORF">METZ01_LOCUS330381</name>
</gene>
<reference evidence="1" key="1">
    <citation type="submission" date="2018-05" db="EMBL/GenBank/DDBJ databases">
        <authorList>
            <person name="Lanie J.A."/>
            <person name="Ng W.-L."/>
            <person name="Kazmierczak K.M."/>
            <person name="Andrzejewski T.M."/>
            <person name="Davidsen T.M."/>
            <person name="Wayne K.J."/>
            <person name="Tettelin H."/>
            <person name="Glass J.I."/>
            <person name="Rusch D."/>
            <person name="Podicherti R."/>
            <person name="Tsui H.-C.T."/>
            <person name="Winkler M.E."/>
        </authorList>
    </citation>
    <scope>NUCLEOTIDE SEQUENCE</scope>
</reference>
<accession>A0A382PXE2</accession>
<dbReference type="AlphaFoldDB" id="A0A382PXE2"/>
<proteinExistence type="predicted"/>
<protein>
    <submittedName>
        <fullName evidence="1">Uncharacterized protein</fullName>
    </submittedName>
</protein>
<dbReference type="EMBL" id="UINC01110188">
    <property type="protein sequence ID" value="SVC77527.1"/>
    <property type="molecule type" value="Genomic_DNA"/>
</dbReference>
<evidence type="ECO:0000313" key="1">
    <source>
        <dbReference type="EMBL" id="SVC77527.1"/>
    </source>
</evidence>
<organism evidence="1">
    <name type="scientific">marine metagenome</name>
    <dbReference type="NCBI Taxonomy" id="408172"/>
    <lineage>
        <taxon>unclassified sequences</taxon>
        <taxon>metagenomes</taxon>
        <taxon>ecological metagenomes</taxon>
    </lineage>
</organism>
<sequence length="58" mass="6511">MSTLIPSKKLASILALDVVDFSMLMGETKVRYSRINSIVAGQNFDSYLAFFVSKVFLF</sequence>